<dbReference type="Proteomes" id="UP000034591">
    <property type="component" value="Unassembled WGS sequence"/>
</dbReference>
<name>A0A0G0HEC9_9BACT</name>
<evidence type="ECO:0000313" key="8">
    <source>
        <dbReference type="Proteomes" id="UP000034591"/>
    </source>
</evidence>
<dbReference type="GO" id="GO:0046933">
    <property type="term" value="F:proton-transporting ATP synthase activity, rotational mechanism"/>
    <property type="evidence" value="ECO:0007669"/>
    <property type="project" value="InterPro"/>
</dbReference>
<reference evidence="7 8" key="1">
    <citation type="journal article" date="2015" name="Nature">
        <title>rRNA introns, odd ribosomes, and small enigmatic genomes across a large radiation of phyla.</title>
        <authorList>
            <person name="Brown C.T."/>
            <person name="Hug L.A."/>
            <person name="Thomas B.C."/>
            <person name="Sharon I."/>
            <person name="Castelle C.J."/>
            <person name="Singh A."/>
            <person name="Wilkins M.J."/>
            <person name="Williams K.H."/>
            <person name="Banfield J.F."/>
        </authorList>
    </citation>
    <scope>NUCLEOTIDE SEQUENCE [LARGE SCALE GENOMIC DNA]</scope>
</reference>
<evidence type="ECO:0000256" key="6">
    <source>
        <dbReference type="ARBA" id="ARBA00023310"/>
    </source>
</evidence>
<evidence type="ECO:0000256" key="1">
    <source>
        <dbReference type="ARBA" id="ARBA00004370"/>
    </source>
</evidence>
<comment type="subcellular location">
    <subcellularLocation>
        <location evidence="1">Membrane</location>
    </subcellularLocation>
</comment>
<dbReference type="AlphaFoldDB" id="A0A0G0HEC9"/>
<protein>
    <recommendedName>
        <fullName evidence="9">ATP synthase subunit delta</fullName>
    </recommendedName>
</protein>
<dbReference type="PATRIC" id="fig|1618545.3.peg.511"/>
<evidence type="ECO:0000313" key="7">
    <source>
        <dbReference type="EMBL" id="KKQ36900.1"/>
    </source>
</evidence>
<keyword evidence="5" id="KW-0472">Membrane</keyword>
<keyword evidence="2" id="KW-0813">Transport</keyword>
<evidence type="ECO:0000256" key="2">
    <source>
        <dbReference type="ARBA" id="ARBA00022448"/>
    </source>
</evidence>
<gene>
    <name evidence="7" type="ORF">US53_C0033G0006</name>
</gene>
<dbReference type="GO" id="GO:0016020">
    <property type="term" value="C:membrane"/>
    <property type="evidence" value="ECO:0007669"/>
    <property type="project" value="UniProtKB-SubCell"/>
</dbReference>
<dbReference type="InterPro" id="IPR000711">
    <property type="entry name" value="ATPase_OSCP/dsu"/>
</dbReference>
<proteinExistence type="predicted"/>
<keyword evidence="3" id="KW-0375">Hydrogen ion transport</keyword>
<evidence type="ECO:0000256" key="4">
    <source>
        <dbReference type="ARBA" id="ARBA00023065"/>
    </source>
</evidence>
<dbReference type="EMBL" id="LBTI01000033">
    <property type="protein sequence ID" value="KKQ36900.1"/>
    <property type="molecule type" value="Genomic_DNA"/>
</dbReference>
<dbReference type="Pfam" id="PF00213">
    <property type="entry name" value="OSCP"/>
    <property type="match status" value="1"/>
</dbReference>
<evidence type="ECO:0000256" key="3">
    <source>
        <dbReference type="ARBA" id="ARBA00022781"/>
    </source>
</evidence>
<keyword evidence="4" id="KW-0406">Ion transport</keyword>
<sequence>MYEGLFQKIRTGWELDQLSSEIVLLQNSLYEDKGEVINNVLNNKIRSWVAKEMALEMERAGMSWSDYLEGLEKRMAGLDKVFITLAFEPSDYFLQKIHQIICTMVGKYVILDIGFDSSIIGGLILHYKGLYADYSFRRIFEKNFSQSRAMFLKVLEGSNKLPRTKSHRYSSALR</sequence>
<dbReference type="STRING" id="1618545.US53_C0033G0006"/>
<comment type="caution">
    <text evidence="7">The sequence shown here is derived from an EMBL/GenBank/DDBJ whole genome shotgun (WGS) entry which is preliminary data.</text>
</comment>
<accession>A0A0G0HEC9</accession>
<organism evidence="7 8">
    <name type="scientific">Candidatus Woesebacteria bacterium GW2011_GWA1_37_7</name>
    <dbReference type="NCBI Taxonomy" id="1618545"/>
    <lineage>
        <taxon>Bacteria</taxon>
        <taxon>Candidatus Woeseibacteriota</taxon>
    </lineage>
</organism>
<evidence type="ECO:0008006" key="9">
    <source>
        <dbReference type="Google" id="ProtNLM"/>
    </source>
</evidence>
<keyword evidence="6" id="KW-0066">ATP synthesis</keyword>
<evidence type="ECO:0000256" key="5">
    <source>
        <dbReference type="ARBA" id="ARBA00023136"/>
    </source>
</evidence>